<feature type="domain" description="HAMP" evidence="12">
    <location>
        <begin position="372"/>
        <end position="424"/>
    </location>
</feature>
<dbReference type="Pfam" id="PF00672">
    <property type="entry name" value="HAMP"/>
    <property type="match status" value="1"/>
</dbReference>
<dbReference type="PROSITE" id="PS50109">
    <property type="entry name" value="HIS_KIN"/>
    <property type="match status" value="1"/>
</dbReference>
<keyword evidence="6" id="KW-0547">Nucleotide-binding</keyword>
<dbReference type="Gene3D" id="6.10.340.10">
    <property type="match status" value="1"/>
</dbReference>
<dbReference type="Pfam" id="PF02518">
    <property type="entry name" value="HATPase_c"/>
    <property type="match status" value="1"/>
</dbReference>
<dbReference type="PROSITE" id="PS50885">
    <property type="entry name" value="HAMP"/>
    <property type="match status" value="1"/>
</dbReference>
<dbReference type="EMBL" id="JAQNDM010000002">
    <property type="protein sequence ID" value="MDC0710838.1"/>
    <property type="molecule type" value="Genomic_DNA"/>
</dbReference>
<evidence type="ECO:0000256" key="3">
    <source>
        <dbReference type="ARBA" id="ARBA00012438"/>
    </source>
</evidence>
<proteinExistence type="predicted"/>
<evidence type="ECO:0000256" key="7">
    <source>
        <dbReference type="ARBA" id="ARBA00022777"/>
    </source>
</evidence>
<keyword evidence="10" id="KW-0812">Transmembrane</keyword>
<dbReference type="InterPro" id="IPR050980">
    <property type="entry name" value="2C_sensor_his_kinase"/>
</dbReference>
<comment type="caution">
    <text evidence="13">The sequence shown here is derived from an EMBL/GenBank/DDBJ whole genome shotgun (WGS) entry which is preliminary data.</text>
</comment>
<dbReference type="SUPFAM" id="SSF158472">
    <property type="entry name" value="HAMP domain-like"/>
    <property type="match status" value="1"/>
</dbReference>
<keyword evidence="4" id="KW-0597">Phosphoprotein</keyword>
<comment type="catalytic activity">
    <reaction evidence="1">
        <text>ATP + protein L-histidine = ADP + protein N-phospho-L-histidine.</text>
        <dbReference type="EC" id="2.7.13.3"/>
    </reaction>
</comment>
<keyword evidence="14" id="KW-1185">Reference proteome</keyword>
<keyword evidence="7" id="KW-0418">Kinase</keyword>
<dbReference type="SMART" id="SM00387">
    <property type="entry name" value="HATPase_c"/>
    <property type="match status" value="1"/>
</dbReference>
<evidence type="ECO:0000313" key="14">
    <source>
        <dbReference type="Proteomes" id="UP001221838"/>
    </source>
</evidence>
<evidence type="ECO:0000259" key="11">
    <source>
        <dbReference type="PROSITE" id="PS50109"/>
    </source>
</evidence>
<evidence type="ECO:0000313" key="13">
    <source>
        <dbReference type="EMBL" id="MDC0710838.1"/>
    </source>
</evidence>
<evidence type="ECO:0000256" key="10">
    <source>
        <dbReference type="SAM" id="Phobius"/>
    </source>
</evidence>
<name>A0ABT5DDI7_9BACT</name>
<dbReference type="SUPFAM" id="SSF55874">
    <property type="entry name" value="ATPase domain of HSP90 chaperone/DNA topoisomerase II/histidine kinase"/>
    <property type="match status" value="1"/>
</dbReference>
<evidence type="ECO:0000256" key="1">
    <source>
        <dbReference type="ARBA" id="ARBA00000085"/>
    </source>
</evidence>
<feature type="coiled-coil region" evidence="9">
    <location>
        <begin position="416"/>
        <end position="450"/>
    </location>
</feature>
<feature type="transmembrane region" description="Helical" evidence="10">
    <location>
        <begin position="350"/>
        <end position="370"/>
    </location>
</feature>
<dbReference type="InterPro" id="IPR005467">
    <property type="entry name" value="His_kinase_dom"/>
</dbReference>
<evidence type="ECO:0000256" key="6">
    <source>
        <dbReference type="ARBA" id="ARBA00022741"/>
    </source>
</evidence>
<dbReference type="InterPro" id="IPR003594">
    <property type="entry name" value="HATPase_dom"/>
</dbReference>
<keyword evidence="8 13" id="KW-0067">ATP-binding</keyword>
<dbReference type="InterPro" id="IPR004358">
    <property type="entry name" value="Sig_transdc_His_kin-like_C"/>
</dbReference>
<evidence type="ECO:0000256" key="4">
    <source>
        <dbReference type="ARBA" id="ARBA00022553"/>
    </source>
</evidence>
<evidence type="ECO:0000256" key="5">
    <source>
        <dbReference type="ARBA" id="ARBA00022679"/>
    </source>
</evidence>
<dbReference type="SMART" id="SM00304">
    <property type="entry name" value="HAMP"/>
    <property type="match status" value="1"/>
</dbReference>
<dbReference type="PANTHER" id="PTHR44936">
    <property type="entry name" value="SENSOR PROTEIN CREC"/>
    <property type="match status" value="1"/>
</dbReference>
<dbReference type="Gene3D" id="3.30.450.20">
    <property type="entry name" value="PAS domain"/>
    <property type="match status" value="1"/>
</dbReference>
<dbReference type="RefSeq" id="WP_272140650.1">
    <property type="nucleotide sequence ID" value="NZ_JAQNDM010000002.1"/>
</dbReference>
<dbReference type="GO" id="GO:0005524">
    <property type="term" value="F:ATP binding"/>
    <property type="evidence" value="ECO:0007669"/>
    <property type="project" value="UniProtKB-KW"/>
</dbReference>
<comment type="subcellular location">
    <subcellularLocation>
        <location evidence="2">Membrane</location>
    </subcellularLocation>
</comment>
<evidence type="ECO:0000256" key="2">
    <source>
        <dbReference type="ARBA" id="ARBA00004370"/>
    </source>
</evidence>
<gene>
    <name evidence="13" type="ORF">POL68_20350</name>
</gene>
<organism evidence="13 14">
    <name type="scientific">Stigmatella ashevillensis</name>
    <dbReference type="NCBI Taxonomy" id="2995309"/>
    <lineage>
        <taxon>Bacteria</taxon>
        <taxon>Pseudomonadati</taxon>
        <taxon>Myxococcota</taxon>
        <taxon>Myxococcia</taxon>
        <taxon>Myxococcales</taxon>
        <taxon>Cystobacterineae</taxon>
        <taxon>Archangiaceae</taxon>
        <taxon>Stigmatella</taxon>
    </lineage>
</organism>
<sequence>MGLRVAAIIALCTFFSYLHMFNSLRAEALVRLEGYVSERSQREQAIFVLAEDNQLLLRKALKERLQVLGQEDPSARFDSLFMRMPDGTIRDRPERFDGTKMPCVFFPKGVHPDAEQRRVLLASYDVLSQYGPAFLVRFKNTYISFPSGAFVVFWPERPAFCQDAEATFSVLPFELFTLSTPEHNAQRRPVWTGIFVEPTSALWMVSVSTPLDMDGRHVTTISHDILLEELMDRTIHHHLPGAYNVLFRDDGQVIAHPKLILGKATEGYNILGPPGQGGDSTPKFSSVEEQVHLRNIFDRVKNRAPGEIVQEIPEQGEYAAVSRLKGPEWNFVTVLPEREVSSAAFQAARYVLLFGVVSLILELVIMYWVLRQQITRPLLNLTQATGTVAVGNFKVQVDTSRKDELGQLAQGFQLMAGEVQRREEALKQANEGLELRVEQRTLELKELHRKLLDTAREVGRAEIATNVLHNVGNVLNSVNTAALLAQQRLAELKLDSVNRVVSLCEEHQADLATFLTQDERGRNVLPFLRWLGKYMREEVQELHTLLGDVSRHTEHIGAIVKMQQRYARTSQLFEPVDLRDLVEDALRINLAALSRHAVKVERSLEPLPPVLTEKHKVLMILVNLISNAKYALEAVPQDERRMSLKLARSSAEHLRIEIQDNGVGIAPEMHTRIFQYGFTTRQEGHGFGLHSSALAAQELGGSLSVHSEGVGQGATFILELPAAYPQSEPSHGEETDLGD</sequence>
<keyword evidence="10" id="KW-1133">Transmembrane helix</keyword>
<keyword evidence="5" id="KW-0808">Transferase</keyword>
<evidence type="ECO:0000256" key="9">
    <source>
        <dbReference type="SAM" id="Coils"/>
    </source>
</evidence>
<evidence type="ECO:0000256" key="8">
    <source>
        <dbReference type="ARBA" id="ARBA00022840"/>
    </source>
</evidence>
<keyword evidence="10" id="KW-0472">Membrane</keyword>
<dbReference type="CDD" id="cd06225">
    <property type="entry name" value="HAMP"/>
    <property type="match status" value="1"/>
</dbReference>
<dbReference type="EC" id="2.7.13.3" evidence="3"/>
<dbReference type="Proteomes" id="UP001221838">
    <property type="component" value="Unassembled WGS sequence"/>
</dbReference>
<accession>A0ABT5DDI7</accession>
<dbReference type="PRINTS" id="PR00344">
    <property type="entry name" value="BCTRLSENSOR"/>
</dbReference>
<dbReference type="InterPro" id="IPR003660">
    <property type="entry name" value="HAMP_dom"/>
</dbReference>
<dbReference type="InterPro" id="IPR036890">
    <property type="entry name" value="HATPase_C_sf"/>
</dbReference>
<feature type="domain" description="Histidine kinase" evidence="11">
    <location>
        <begin position="535"/>
        <end position="724"/>
    </location>
</feature>
<reference evidence="13 14" key="1">
    <citation type="submission" date="2022-11" db="EMBL/GenBank/DDBJ databases">
        <title>Minimal conservation of predation-associated metabolite biosynthetic gene clusters underscores biosynthetic potential of Myxococcota including descriptions for ten novel species: Archangium lansinium sp. nov., Myxococcus landrumus sp. nov., Nannocystis bai.</title>
        <authorList>
            <person name="Ahearne A."/>
            <person name="Stevens C."/>
            <person name="Dowd S."/>
        </authorList>
    </citation>
    <scope>NUCLEOTIDE SEQUENCE [LARGE SCALE GENOMIC DNA]</scope>
    <source>
        <strain evidence="13 14">NCWAL01</strain>
    </source>
</reference>
<keyword evidence="9" id="KW-0175">Coiled coil</keyword>
<dbReference type="Gene3D" id="3.30.565.10">
    <property type="entry name" value="Histidine kinase-like ATPase, C-terminal domain"/>
    <property type="match status" value="1"/>
</dbReference>
<protein>
    <recommendedName>
        <fullName evidence="3">histidine kinase</fullName>
        <ecNumber evidence="3">2.7.13.3</ecNumber>
    </recommendedName>
</protein>
<dbReference type="PANTHER" id="PTHR44936:SF10">
    <property type="entry name" value="SENSOR PROTEIN RSTB"/>
    <property type="match status" value="1"/>
</dbReference>
<evidence type="ECO:0000259" key="12">
    <source>
        <dbReference type="PROSITE" id="PS50885"/>
    </source>
</evidence>